<dbReference type="EMBL" id="QFFJ01000002">
    <property type="protein sequence ID" value="RBL90501.1"/>
    <property type="molecule type" value="Genomic_DNA"/>
</dbReference>
<comment type="caution">
    <text evidence="1">The sequence shown here is derived from an EMBL/GenBank/DDBJ whole genome shotgun (WGS) entry which is preliminary data.</text>
</comment>
<protein>
    <recommendedName>
        <fullName evidence="3">SnoaL-like domain-containing protein</fullName>
    </recommendedName>
</protein>
<dbReference type="OrthoDB" id="9812089at2"/>
<dbReference type="InterPro" id="IPR032710">
    <property type="entry name" value="NTF2-like_dom_sf"/>
</dbReference>
<dbReference type="Proteomes" id="UP000253410">
    <property type="component" value="Unassembled WGS sequence"/>
</dbReference>
<proteinExistence type="predicted"/>
<accession>A0A365XWX4</accession>
<dbReference type="SUPFAM" id="SSF54427">
    <property type="entry name" value="NTF2-like"/>
    <property type="match status" value="2"/>
</dbReference>
<name>A0A365XWX4_9BACT</name>
<evidence type="ECO:0000313" key="1">
    <source>
        <dbReference type="EMBL" id="RBL90501.1"/>
    </source>
</evidence>
<reference evidence="1 2" key="1">
    <citation type="submission" date="2018-05" db="EMBL/GenBank/DDBJ databases">
        <title>Chitinophaga sp. K3CV102501T nov., isolated from isolated from a monsoon evergreen broad-leaved forest soil.</title>
        <authorList>
            <person name="Lv Y."/>
        </authorList>
    </citation>
    <scope>NUCLEOTIDE SEQUENCE [LARGE SCALE GENOMIC DNA]</scope>
    <source>
        <strain evidence="1 2">GDMCC 1.1325</strain>
    </source>
</reference>
<evidence type="ECO:0008006" key="3">
    <source>
        <dbReference type="Google" id="ProtNLM"/>
    </source>
</evidence>
<sequence length="258" mass="29907">MELSTLSNRDKAAAIQNSIETETLAEIGLINPASYKQHNPHVATGLQAILGLHEQMPMEKVYTNVVRRFQDGDIGFVHVDYYLFEPTVAFDIHRFENGMSVEHWDNLQVNTKKLNKSGRTMTDGKTKAIDHHKTASNKELARSFVQEVLIEGYTERLSTYFKEDELIQHNPHMGDGVSEFFNVLEQWKREGKPQIYHTVHQVLGEGNFVLVLSEGYLHEVHSAFYDLYRIENDRIIEHWDVIEEIPPLERRKNENGKF</sequence>
<organism evidence="1 2">
    <name type="scientific">Chitinophaga flava</name>
    <dbReference type="NCBI Taxonomy" id="2259036"/>
    <lineage>
        <taxon>Bacteria</taxon>
        <taxon>Pseudomonadati</taxon>
        <taxon>Bacteroidota</taxon>
        <taxon>Chitinophagia</taxon>
        <taxon>Chitinophagales</taxon>
        <taxon>Chitinophagaceae</taxon>
        <taxon>Chitinophaga</taxon>
    </lineage>
</organism>
<dbReference type="Gene3D" id="3.10.450.50">
    <property type="match status" value="2"/>
</dbReference>
<evidence type="ECO:0000313" key="2">
    <source>
        <dbReference type="Proteomes" id="UP000253410"/>
    </source>
</evidence>
<keyword evidence="2" id="KW-1185">Reference proteome</keyword>
<dbReference type="AlphaFoldDB" id="A0A365XWX4"/>
<dbReference type="RefSeq" id="WP_113619250.1">
    <property type="nucleotide sequence ID" value="NZ_QFFJ01000002.1"/>
</dbReference>
<gene>
    <name evidence="1" type="ORF">DF182_29025</name>
</gene>